<dbReference type="Proteomes" id="UP000037237">
    <property type="component" value="Unassembled WGS sequence"/>
</dbReference>
<dbReference type="AlphaFoldDB" id="A0A0M0BVZ3"/>
<gene>
    <name evidence="1" type="ORF">AC477_02465</name>
</gene>
<protein>
    <submittedName>
        <fullName evidence="1">Uncharacterized protein</fullName>
    </submittedName>
</protein>
<evidence type="ECO:0000313" key="2">
    <source>
        <dbReference type="Proteomes" id="UP000037237"/>
    </source>
</evidence>
<accession>A0A0M0BVZ3</accession>
<organism evidence="1 2">
    <name type="scientific">miscellaneous Crenarchaeota group-1 archaeon SG8-32-1</name>
    <dbReference type="NCBI Taxonomy" id="1685124"/>
    <lineage>
        <taxon>Archaea</taxon>
        <taxon>Candidatus Bathyarchaeota</taxon>
        <taxon>MCG-1</taxon>
    </lineage>
</organism>
<evidence type="ECO:0000313" key="1">
    <source>
        <dbReference type="EMBL" id="KON32782.1"/>
    </source>
</evidence>
<comment type="caution">
    <text evidence="1">The sequence shown here is derived from an EMBL/GenBank/DDBJ whole genome shotgun (WGS) entry which is preliminary data.</text>
</comment>
<sequence>MSKFECDCGGKFTKHSADVRVCQKCKKIPNMNTLLEILEEIGVKEDTIQKLKKDVNYGPV</sequence>
<proteinExistence type="predicted"/>
<name>A0A0M0BVZ3_9ARCH</name>
<reference evidence="1 2" key="1">
    <citation type="submission" date="2015-06" db="EMBL/GenBank/DDBJ databases">
        <title>New insights into the roles of widespread benthic archaea in carbon and nitrogen cycling.</title>
        <authorList>
            <person name="Lazar C.S."/>
            <person name="Baker B.J."/>
            <person name="Seitz K.W."/>
            <person name="Hyde A.S."/>
            <person name="Dick G.J."/>
            <person name="Hinrichs K.-U."/>
            <person name="Teske A.P."/>
        </authorList>
    </citation>
    <scope>NUCLEOTIDE SEQUENCE [LARGE SCALE GENOMIC DNA]</scope>
    <source>
        <strain evidence="1">SG8-32-1</strain>
    </source>
</reference>
<dbReference type="EMBL" id="LFWU01000053">
    <property type="protein sequence ID" value="KON32782.1"/>
    <property type="molecule type" value="Genomic_DNA"/>
</dbReference>